<evidence type="ECO:0000256" key="3">
    <source>
        <dbReference type="ARBA" id="ARBA00022840"/>
    </source>
</evidence>
<dbReference type="PRINTS" id="PR01652">
    <property type="entry name" value="SHAPEPROTEIN"/>
</dbReference>
<dbReference type="Proteomes" id="UP000309676">
    <property type="component" value="Unassembled WGS sequence"/>
</dbReference>
<evidence type="ECO:0000256" key="6">
    <source>
        <dbReference type="HAMAP-Rule" id="MF_02207"/>
    </source>
</evidence>
<evidence type="ECO:0000256" key="5">
    <source>
        <dbReference type="ARBA" id="ARBA00023458"/>
    </source>
</evidence>
<dbReference type="GO" id="GO:0000902">
    <property type="term" value="P:cell morphogenesis"/>
    <property type="evidence" value="ECO:0007669"/>
    <property type="project" value="InterPro"/>
</dbReference>
<dbReference type="PANTHER" id="PTHR42749:SF1">
    <property type="entry name" value="CELL SHAPE-DETERMINING PROTEIN MREB"/>
    <property type="match status" value="1"/>
</dbReference>
<feature type="binding site" evidence="6">
    <location>
        <begin position="288"/>
        <end position="291"/>
    </location>
    <ligand>
        <name>ATP</name>
        <dbReference type="ChEBI" id="CHEBI:30616"/>
    </ligand>
</feature>
<dbReference type="InterPro" id="IPR004753">
    <property type="entry name" value="MreB"/>
</dbReference>
<comment type="similarity">
    <text evidence="5 6">Belongs to the FtsA/MreB family.</text>
</comment>
<dbReference type="NCBIfam" id="NF010539">
    <property type="entry name" value="PRK13927.1"/>
    <property type="match status" value="1"/>
</dbReference>
<dbReference type="Gene3D" id="3.30.420.40">
    <property type="match status" value="2"/>
</dbReference>
<feature type="binding site" evidence="6">
    <location>
        <begin position="208"/>
        <end position="211"/>
    </location>
    <ligand>
        <name>ATP</name>
        <dbReference type="ChEBI" id="CHEBI:30616"/>
    </ligand>
</feature>
<organism evidence="7 8">
    <name type="scientific">Paenibacillus antri</name>
    <dbReference type="NCBI Taxonomy" id="2582848"/>
    <lineage>
        <taxon>Bacteria</taxon>
        <taxon>Bacillati</taxon>
        <taxon>Bacillota</taxon>
        <taxon>Bacilli</taxon>
        <taxon>Bacillales</taxon>
        <taxon>Paenibacillaceae</taxon>
        <taxon>Paenibacillus</taxon>
    </lineage>
</organism>
<dbReference type="Pfam" id="PF06723">
    <property type="entry name" value="MreB_Mbl"/>
    <property type="match status" value="1"/>
</dbReference>
<comment type="function">
    <text evidence="6">Forms membrane-associated dynamic filaments that are essential for cell shape determination. Acts by regulating cell wall synthesis and cell elongation, and thus cell shape. A feedback loop between cell geometry and MreB localization may maintain elongated cell shape by targeting cell wall growth to regions of negative cell wall curvature.</text>
</comment>
<comment type="caution">
    <text evidence="6">Lacks conserved residue(s) required for the propagation of feature annotation.</text>
</comment>
<feature type="binding site" evidence="6">
    <location>
        <begin position="160"/>
        <end position="162"/>
    </location>
    <ligand>
        <name>ATP</name>
        <dbReference type="ChEBI" id="CHEBI:30616"/>
    </ligand>
</feature>
<keyword evidence="4 6" id="KW-0133">Cell shape</keyword>
<dbReference type="NCBIfam" id="TIGR00904">
    <property type="entry name" value="mreB"/>
    <property type="match status" value="1"/>
</dbReference>
<evidence type="ECO:0000256" key="4">
    <source>
        <dbReference type="ARBA" id="ARBA00022960"/>
    </source>
</evidence>
<accession>A0A5R9GEX7</accession>
<dbReference type="RefSeq" id="WP_138193671.1">
    <property type="nucleotide sequence ID" value="NZ_VCIW01000004.1"/>
</dbReference>
<dbReference type="PANTHER" id="PTHR42749">
    <property type="entry name" value="CELL SHAPE-DETERMINING PROTEIN MREB"/>
    <property type="match status" value="1"/>
</dbReference>
<dbReference type="HAMAP" id="MF_02207">
    <property type="entry name" value="MreB"/>
    <property type="match status" value="1"/>
</dbReference>
<keyword evidence="2 6" id="KW-0547">Nucleotide-binding</keyword>
<evidence type="ECO:0000313" key="8">
    <source>
        <dbReference type="Proteomes" id="UP000309676"/>
    </source>
</evidence>
<dbReference type="GO" id="GO:0005524">
    <property type="term" value="F:ATP binding"/>
    <property type="evidence" value="ECO:0007669"/>
    <property type="project" value="UniProtKB-KW"/>
</dbReference>
<proteinExistence type="inferred from homology"/>
<dbReference type="OrthoDB" id="9768127at2"/>
<comment type="subunit">
    <text evidence="6">Forms polymers.</text>
</comment>
<sequence length="329" mass="35614">MFKRFEKVYGIDLGTSNTVIFERGRGVVLNEPSVVAYRENSGEVLAVGAEAQAMIGRAPPQVTIDYPLRNGVIANFDMTGSMLKHFMNKIQGRSSLWRGSQVYISVPCGITNVQKRAVEETIVHKGARKASVVEEPLAAAIGAGLPIHEPLGHLVLNIGGGTCQVAILSLGGIVASHTMRRASMSLDRDIMDYVKRKHNLEIGERTAEDVKIRIGTAAPDGEERSLEIRGRDAIDGMPRSVRLVSGEIHALVEDFAETLVDAIRSTMEQCPPELAGDVVEQGILLCGGGALLEGIDQRIREETGIPVYVADRPLECTAIGTGQLYPYEK</sequence>
<evidence type="ECO:0000313" key="7">
    <source>
        <dbReference type="EMBL" id="TLS52680.1"/>
    </source>
</evidence>
<keyword evidence="8" id="KW-1185">Reference proteome</keyword>
<reference evidence="7 8" key="1">
    <citation type="submission" date="2019-05" db="EMBL/GenBank/DDBJ databases">
        <authorList>
            <person name="Narsing Rao M.P."/>
            <person name="Li W.J."/>
        </authorList>
    </citation>
    <scope>NUCLEOTIDE SEQUENCE [LARGE SCALE GENOMIC DNA]</scope>
    <source>
        <strain evidence="7 8">SYSU_K30003</strain>
    </source>
</reference>
<name>A0A5R9GEX7_9BACL</name>
<comment type="caution">
    <text evidence="7">The sequence shown here is derived from an EMBL/GenBank/DDBJ whole genome shotgun (WGS) entry which is preliminary data.</text>
</comment>
<dbReference type="EMBL" id="VCIW01000004">
    <property type="protein sequence ID" value="TLS52680.1"/>
    <property type="molecule type" value="Genomic_DNA"/>
</dbReference>
<evidence type="ECO:0000256" key="2">
    <source>
        <dbReference type="ARBA" id="ARBA00022741"/>
    </source>
</evidence>
<dbReference type="CDD" id="cd10225">
    <property type="entry name" value="ASKHA_NBD_MreB-like"/>
    <property type="match status" value="1"/>
</dbReference>
<dbReference type="AlphaFoldDB" id="A0A5R9GEX7"/>
<dbReference type="GO" id="GO:0005737">
    <property type="term" value="C:cytoplasm"/>
    <property type="evidence" value="ECO:0007669"/>
    <property type="project" value="UniProtKB-SubCell"/>
</dbReference>
<dbReference type="SUPFAM" id="SSF53067">
    <property type="entry name" value="Actin-like ATPase domain"/>
    <property type="match status" value="2"/>
</dbReference>
<comment type="subcellular location">
    <subcellularLocation>
        <location evidence="6">Cytoplasm</location>
    </subcellularLocation>
    <text evidence="6">Membrane-associated.</text>
</comment>
<evidence type="ECO:0000256" key="1">
    <source>
        <dbReference type="ARBA" id="ARBA00022490"/>
    </source>
</evidence>
<keyword evidence="3 6" id="KW-0067">ATP-binding</keyword>
<keyword evidence="1 6" id="KW-0963">Cytoplasm</keyword>
<gene>
    <name evidence="6" type="primary">mreB</name>
    <name evidence="7" type="ORF">FE782_08605</name>
</gene>
<dbReference type="GO" id="GO:0008360">
    <property type="term" value="P:regulation of cell shape"/>
    <property type="evidence" value="ECO:0007669"/>
    <property type="project" value="UniProtKB-UniRule"/>
</dbReference>
<protein>
    <recommendedName>
        <fullName evidence="6">Cell shape-determining protein MreB</fullName>
    </recommendedName>
</protein>
<dbReference type="InterPro" id="IPR043129">
    <property type="entry name" value="ATPase_NBD"/>
</dbReference>
<dbReference type="InterPro" id="IPR056546">
    <property type="entry name" value="MreB_MamK-like"/>
</dbReference>